<proteinExistence type="predicted"/>
<dbReference type="Proteomes" id="UP000756132">
    <property type="component" value="Chromosome 8"/>
</dbReference>
<name>A0A9Q8PF36_PASFU</name>
<sequence>MHNRNTSNTETSLTNMSLINTGTTNTDITNMHAIDTRTANMSATTVCAAAKSDELAQRIRDLPPELYNSILDYTTLSFEDEVNMKKQTYKLPIGLQINRAIRAAAAYAYYKNTTFFMSDPCRA</sequence>
<dbReference type="RefSeq" id="XP_047765641.1">
    <property type="nucleotide sequence ID" value="XM_047910068.1"/>
</dbReference>
<protein>
    <submittedName>
        <fullName evidence="1">Uncharacterized protein</fullName>
    </submittedName>
</protein>
<evidence type="ECO:0000313" key="2">
    <source>
        <dbReference type="Proteomes" id="UP000756132"/>
    </source>
</evidence>
<evidence type="ECO:0000313" key="1">
    <source>
        <dbReference type="EMBL" id="UJO21275.1"/>
    </source>
</evidence>
<dbReference type="AlphaFoldDB" id="A0A9Q8PF36"/>
<organism evidence="1 2">
    <name type="scientific">Passalora fulva</name>
    <name type="common">Tomato leaf mold</name>
    <name type="synonym">Cladosporium fulvum</name>
    <dbReference type="NCBI Taxonomy" id="5499"/>
    <lineage>
        <taxon>Eukaryota</taxon>
        <taxon>Fungi</taxon>
        <taxon>Dikarya</taxon>
        <taxon>Ascomycota</taxon>
        <taxon>Pezizomycotina</taxon>
        <taxon>Dothideomycetes</taxon>
        <taxon>Dothideomycetidae</taxon>
        <taxon>Mycosphaerellales</taxon>
        <taxon>Mycosphaerellaceae</taxon>
        <taxon>Fulvia</taxon>
    </lineage>
</organism>
<keyword evidence="2" id="KW-1185">Reference proteome</keyword>
<accession>A0A9Q8PF36</accession>
<gene>
    <name evidence="1" type="ORF">CLAFUR5_10920</name>
</gene>
<dbReference type="KEGG" id="ffu:CLAFUR5_10920"/>
<dbReference type="EMBL" id="CP090170">
    <property type="protein sequence ID" value="UJO21275.1"/>
    <property type="molecule type" value="Genomic_DNA"/>
</dbReference>
<reference evidence="1" key="2">
    <citation type="journal article" date="2022" name="Microb. Genom.">
        <title>A chromosome-scale genome assembly of the tomato pathogen Cladosporium fulvum reveals a compartmentalized genome architecture and the presence of a dispensable chromosome.</title>
        <authorList>
            <person name="Zaccaron A.Z."/>
            <person name="Chen L.H."/>
            <person name="Samaras A."/>
            <person name="Stergiopoulos I."/>
        </authorList>
    </citation>
    <scope>NUCLEOTIDE SEQUENCE</scope>
    <source>
        <strain evidence="1">Race5_Kim</strain>
    </source>
</reference>
<reference evidence="1" key="1">
    <citation type="submission" date="2021-12" db="EMBL/GenBank/DDBJ databases">
        <authorList>
            <person name="Zaccaron A."/>
            <person name="Stergiopoulos I."/>
        </authorList>
    </citation>
    <scope>NUCLEOTIDE SEQUENCE</scope>
    <source>
        <strain evidence="1">Race5_Kim</strain>
    </source>
</reference>
<dbReference type="GeneID" id="71990798"/>